<dbReference type="Gene3D" id="1.10.443.10">
    <property type="entry name" value="Intergrase catalytic core"/>
    <property type="match status" value="1"/>
</dbReference>
<proteinExistence type="predicted"/>
<dbReference type="GO" id="GO:0006310">
    <property type="term" value="P:DNA recombination"/>
    <property type="evidence" value="ECO:0007669"/>
    <property type="project" value="UniProtKB-KW"/>
</dbReference>
<evidence type="ECO:0000256" key="2">
    <source>
        <dbReference type="ARBA" id="ARBA00023172"/>
    </source>
</evidence>
<evidence type="ECO:0000313" key="7">
    <source>
        <dbReference type="Proteomes" id="UP000285610"/>
    </source>
</evidence>
<dbReference type="SUPFAM" id="SSF56349">
    <property type="entry name" value="DNA breaking-rejoining enzymes"/>
    <property type="match status" value="1"/>
</dbReference>
<dbReference type="GO" id="GO:0015074">
    <property type="term" value="P:DNA integration"/>
    <property type="evidence" value="ECO:0007669"/>
    <property type="project" value="InterPro"/>
</dbReference>
<organism evidence="6 7">
    <name type="scientific">Mediterraneibacter gnavus</name>
    <name type="common">Ruminococcus gnavus</name>
    <dbReference type="NCBI Taxonomy" id="33038"/>
    <lineage>
        <taxon>Bacteria</taxon>
        <taxon>Bacillati</taxon>
        <taxon>Bacillota</taxon>
        <taxon>Clostridia</taxon>
        <taxon>Lachnospirales</taxon>
        <taxon>Lachnospiraceae</taxon>
        <taxon>Mediterraneibacter</taxon>
    </lineage>
</organism>
<dbReference type="InterPro" id="IPR044068">
    <property type="entry name" value="CB"/>
</dbReference>
<evidence type="ECO:0000256" key="3">
    <source>
        <dbReference type="PROSITE-ProRule" id="PRU01248"/>
    </source>
</evidence>
<reference evidence="6 7" key="1">
    <citation type="submission" date="2018-08" db="EMBL/GenBank/DDBJ databases">
        <title>A genome reference for cultivated species of the human gut microbiota.</title>
        <authorList>
            <person name="Zou Y."/>
            <person name="Xue W."/>
            <person name="Luo G."/>
        </authorList>
    </citation>
    <scope>NUCLEOTIDE SEQUENCE [LARGE SCALE GENOMIC DNA]</scope>
    <source>
        <strain evidence="6 7">AF33-12</strain>
    </source>
</reference>
<dbReference type="AlphaFoldDB" id="A0A415RWX2"/>
<comment type="caution">
    <text evidence="6">The sequence shown here is derived from an EMBL/GenBank/DDBJ whole genome shotgun (WGS) entry which is preliminary data.</text>
</comment>
<dbReference type="PROSITE" id="PS51898">
    <property type="entry name" value="TYR_RECOMBINASE"/>
    <property type="match status" value="1"/>
</dbReference>
<accession>A0A415RWX2</accession>
<gene>
    <name evidence="6" type="ORF">DWZ50_20320</name>
</gene>
<dbReference type="RefSeq" id="WP_118445586.1">
    <property type="nucleotide sequence ID" value="NZ_JBCPGC010000205.1"/>
</dbReference>
<evidence type="ECO:0000256" key="1">
    <source>
        <dbReference type="ARBA" id="ARBA00023125"/>
    </source>
</evidence>
<keyword evidence="2" id="KW-0233">DNA recombination</keyword>
<feature type="domain" description="Core-binding (CB)" evidence="5">
    <location>
        <begin position="222"/>
        <end position="306"/>
    </location>
</feature>
<dbReference type="PROSITE" id="PS51900">
    <property type="entry name" value="CB"/>
    <property type="match status" value="1"/>
</dbReference>
<dbReference type="EMBL" id="QRQE01000121">
    <property type="protein sequence ID" value="RHM66687.1"/>
    <property type="molecule type" value="Genomic_DNA"/>
</dbReference>
<sequence>MNQLKEVVNAVLEQQKLQLAPSTYDARKNYLKHLVEHGDYLGIQVPCQKLYDSYVARAVTPDLRFQLLHAVRLVDREAGTKALTPEGKLYNEPKLPSASESEEVFRNIAFPVDDCRIDTGHLIRRAESEMAYLHLSSSTRWQYMQAWRELYTFLYLSRSTVFMRESCNAFVEDNTQKHEDGSLNEWKRKIRRRSVCVLLEVADTGCFQWKLFLSKKICCSDDTMESLRQQYLTFLQTKNFEKKTIALYDYAFRSFIKGAGVTDVSGLRELQTAQIQSLLVFLSERLCLNSRGTVFPIIRQILSYLYTAGFIPTDFSGMILTPAYKKTHLRPYITASDEKKLFRAMEEAPLRTKAMMRLGLRLGLRDIDICCLRFSQIDWKNDQIILEQEKTGVTIYLPLLEDVGNAIMDYILNERPTEAKKNPYVFVRRQAPYKKLESMYMVCSKLFERAEIQTVNRDSCGVHVCRYTLTHKLLLNKIPHQVITDVLGHVSKESDKPYLSMEEQMLKECPLDFSLIGQKYWEEGDGFV</sequence>
<keyword evidence="1 3" id="KW-0238">DNA-binding</keyword>
<dbReference type="InterPro" id="IPR002104">
    <property type="entry name" value="Integrase_catalytic"/>
</dbReference>
<dbReference type="InterPro" id="IPR013762">
    <property type="entry name" value="Integrase-like_cat_sf"/>
</dbReference>
<dbReference type="Proteomes" id="UP000285610">
    <property type="component" value="Unassembled WGS sequence"/>
</dbReference>
<evidence type="ECO:0000259" key="4">
    <source>
        <dbReference type="PROSITE" id="PS51898"/>
    </source>
</evidence>
<feature type="domain" description="Tyr recombinase" evidence="4">
    <location>
        <begin position="328"/>
        <end position="511"/>
    </location>
</feature>
<name>A0A415RWX2_MEDGN</name>
<dbReference type="InterPro" id="IPR011010">
    <property type="entry name" value="DNA_brk_join_enz"/>
</dbReference>
<evidence type="ECO:0000313" key="6">
    <source>
        <dbReference type="EMBL" id="RHM66687.1"/>
    </source>
</evidence>
<dbReference type="Pfam" id="PF00589">
    <property type="entry name" value="Phage_integrase"/>
    <property type="match status" value="1"/>
</dbReference>
<protein>
    <submittedName>
        <fullName evidence="6">Integrase</fullName>
    </submittedName>
</protein>
<dbReference type="GO" id="GO:0003677">
    <property type="term" value="F:DNA binding"/>
    <property type="evidence" value="ECO:0007669"/>
    <property type="project" value="UniProtKB-UniRule"/>
</dbReference>
<evidence type="ECO:0000259" key="5">
    <source>
        <dbReference type="PROSITE" id="PS51900"/>
    </source>
</evidence>